<keyword evidence="5" id="KW-0235">DNA replication</keyword>
<keyword evidence="3" id="KW-0808">Transferase</keyword>
<feature type="domain" description="DNA polymerase III delta N-terminal" evidence="9">
    <location>
        <begin position="20"/>
        <end position="142"/>
    </location>
</feature>
<dbReference type="SUPFAM" id="SSF48019">
    <property type="entry name" value="post-AAA+ oligomerization domain-like"/>
    <property type="match status" value="1"/>
</dbReference>
<dbReference type="InterPro" id="IPR005790">
    <property type="entry name" value="DNA_polIII_delta"/>
</dbReference>
<evidence type="ECO:0000313" key="12">
    <source>
        <dbReference type="Proteomes" id="UP000198625"/>
    </source>
</evidence>
<dbReference type="Pfam" id="PF21694">
    <property type="entry name" value="DNA_pol3_delta_C"/>
    <property type="match status" value="1"/>
</dbReference>
<evidence type="ECO:0000259" key="10">
    <source>
        <dbReference type="Pfam" id="PF21694"/>
    </source>
</evidence>
<evidence type="ECO:0000256" key="1">
    <source>
        <dbReference type="ARBA" id="ARBA00012417"/>
    </source>
</evidence>
<dbReference type="InterPro" id="IPR048466">
    <property type="entry name" value="DNA_pol3_delta-like_C"/>
</dbReference>
<organism evidence="11 12">
    <name type="scientific">Proteiniborus ethanoligenes</name>
    <dbReference type="NCBI Taxonomy" id="415015"/>
    <lineage>
        <taxon>Bacteria</taxon>
        <taxon>Bacillati</taxon>
        <taxon>Bacillota</taxon>
        <taxon>Clostridia</taxon>
        <taxon>Eubacteriales</taxon>
        <taxon>Proteiniborus</taxon>
    </lineage>
</organism>
<keyword evidence="6" id="KW-0239">DNA-directed DNA polymerase</keyword>
<evidence type="ECO:0000256" key="8">
    <source>
        <dbReference type="ARBA" id="ARBA00049244"/>
    </source>
</evidence>
<dbReference type="GO" id="GO:0003887">
    <property type="term" value="F:DNA-directed DNA polymerase activity"/>
    <property type="evidence" value="ECO:0007669"/>
    <property type="project" value="UniProtKB-KW"/>
</dbReference>
<dbReference type="InterPro" id="IPR027417">
    <property type="entry name" value="P-loop_NTPase"/>
</dbReference>
<keyword evidence="12" id="KW-1185">Reference proteome</keyword>
<dbReference type="Proteomes" id="UP000198625">
    <property type="component" value="Unassembled WGS sequence"/>
</dbReference>
<dbReference type="Gene3D" id="1.20.272.10">
    <property type="match status" value="1"/>
</dbReference>
<keyword evidence="4" id="KW-0548">Nucleotidyltransferase</keyword>
<sequence length="345" mass="39660">MMSYKNVLKDIKDDNLKNLYLLFGSEMYLKDYILSNIKKKYIDEAFESLNYIHIDGKEANAASIINACETLPFMADKKIVVVEELTLLTSKKEESRLDEDELCKYLENINISTCLIFISSELKIDNRKKIIKIINKQGNIVELSKLKDLDLTKWTQSIFSKNKKNISMGNIQYFLQQVGYYDNNSERTLYDLENEINKICSYLGSENTVEKEDIEKVLVKSLQNDIFALVDALGQKKSDIALSIFNDMVLDNEPIPRIFPMIIRQLRLLVITKLCEEKGYGQGDISKKVGLPLFVTKKLILQTRNFTLNNLHKGIKVALDVDRSIKTGKMEGKLAIEMFITEFSS</sequence>
<evidence type="ECO:0000313" key="11">
    <source>
        <dbReference type="EMBL" id="SDZ19466.1"/>
    </source>
</evidence>
<evidence type="ECO:0000256" key="7">
    <source>
        <dbReference type="ARBA" id="ARBA00034754"/>
    </source>
</evidence>
<dbReference type="InterPro" id="IPR008921">
    <property type="entry name" value="DNA_pol3_clamp-load_cplx_C"/>
</dbReference>
<dbReference type="GO" id="GO:0003677">
    <property type="term" value="F:DNA binding"/>
    <property type="evidence" value="ECO:0007669"/>
    <property type="project" value="InterPro"/>
</dbReference>
<evidence type="ECO:0000256" key="3">
    <source>
        <dbReference type="ARBA" id="ARBA00022679"/>
    </source>
</evidence>
<dbReference type="SUPFAM" id="SSF52540">
    <property type="entry name" value="P-loop containing nucleoside triphosphate hydrolases"/>
    <property type="match status" value="1"/>
</dbReference>
<evidence type="ECO:0000256" key="6">
    <source>
        <dbReference type="ARBA" id="ARBA00022932"/>
    </source>
</evidence>
<dbReference type="GO" id="GO:0006261">
    <property type="term" value="P:DNA-templated DNA replication"/>
    <property type="evidence" value="ECO:0007669"/>
    <property type="project" value="TreeGrafter"/>
</dbReference>
<dbReference type="GO" id="GO:0009360">
    <property type="term" value="C:DNA polymerase III complex"/>
    <property type="evidence" value="ECO:0007669"/>
    <property type="project" value="InterPro"/>
</dbReference>
<gene>
    <name evidence="11" type="ORF">SAMN05660462_02168</name>
</gene>
<dbReference type="Gene3D" id="1.10.8.60">
    <property type="match status" value="1"/>
</dbReference>
<dbReference type="STRING" id="415015.SAMN05660462_02168"/>
<reference evidence="11 12" key="1">
    <citation type="submission" date="2016-10" db="EMBL/GenBank/DDBJ databases">
        <authorList>
            <person name="de Groot N.N."/>
        </authorList>
    </citation>
    <scope>NUCLEOTIDE SEQUENCE [LARGE SCALE GENOMIC DNA]</scope>
    <source>
        <strain evidence="11 12">DSM 21650</strain>
    </source>
</reference>
<protein>
    <recommendedName>
        <fullName evidence="2">DNA polymerase III subunit delta</fullName>
        <ecNumber evidence="1">2.7.7.7</ecNumber>
    </recommendedName>
</protein>
<name>A0A1H3R1I8_9FIRM</name>
<proteinExistence type="inferred from homology"/>
<dbReference type="PANTHER" id="PTHR34388">
    <property type="entry name" value="DNA POLYMERASE III SUBUNIT DELTA"/>
    <property type="match status" value="1"/>
</dbReference>
<evidence type="ECO:0000256" key="4">
    <source>
        <dbReference type="ARBA" id="ARBA00022695"/>
    </source>
</evidence>
<evidence type="ECO:0000256" key="2">
    <source>
        <dbReference type="ARBA" id="ARBA00017703"/>
    </source>
</evidence>
<dbReference type="Pfam" id="PF06144">
    <property type="entry name" value="DNA_pol3_delta"/>
    <property type="match status" value="1"/>
</dbReference>
<dbReference type="EMBL" id="FNQE01000024">
    <property type="protein sequence ID" value="SDZ19466.1"/>
    <property type="molecule type" value="Genomic_DNA"/>
</dbReference>
<dbReference type="PANTHER" id="PTHR34388:SF1">
    <property type="entry name" value="DNA POLYMERASE III SUBUNIT DELTA"/>
    <property type="match status" value="1"/>
</dbReference>
<comment type="catalytic activity">
    <reaction evidence="8">
        <text>DNA(n) + a 2'-deoxyribonucleoside 5'-triphosphate = DNA(n+1) + diphosphate</text>
        <dbReference type="Rhea" id="RHEA:22508"/>
        <dbReference type="Rhea" id="RHEA-COMP:17339"/>
        <dbReference type="Rhea" id="RHEA-COMP:17340"/>
        <dbReference type="ChEBI" id="CHEBI:33019"/>
        <dbReference type="ChEBI" id="CHEBI:61560"/>
        <dbReference type="ChEBI" id="CHEBI:173112"/>
        <dbReference type="EC" id="2.7.7.7"/>
    </reaction>
</comment>
<evidence type="ECO:0000259" key="9">
    <source>
        <dbReference type="Pfam" id="PF06144"/>
    </source>
</evidence>
<feature type="domain" description="DNA polymerase III delta subunit-like C-terminal" evidence="10">
    <location>
        <begin position="223"/>
        <end position="343"/>
    </location>
</feature>
<dbReference type="NCBIfam" id="TIGR01128">
    <property type="entry name" value="holA"/>
    <property type="match status" value="1"/>
</dbReference>
<accession>A0A1H3R1I8</accession>
<dbReference type="Gene3D" id="3.40.50.300">
    <property type="entry name" value="P-loop containing nucleotide triphosphate hydrolases"/>
    <property type="match status" value="1"/>
</dbReference>
<dbReference type="InterPro" id="IPR010372">
    <property type="entry name" value="DNA_pol3_delta_N"/>
</dbReference>
<comment type="similarity">
    <text evidence="7">Belongs to the DNA polymerase HolA subunit family.</text>
</comment>
<dbReference type="EC" id="2.7.7.7" evidence="1"/>
<dbReference type="AlphaFoldDB" id="A0A1H3R1I8"/>
<evidence type="ECO:0000256" key="5">
    <source>
        <dbReference type="ARBA" id="ARBA00022705"/>
    </source>
</evidence>